<keyword evidence="9" id="KW-1185">Reference proteome</keyword>
<dbReference type="Pfam" id="PF13426">
    <property type="entry name" value="PAS_9"/>
    <property type="match status" value="1"/>
</dbReference>
<evidence type="ECO:0000256" key="5">
    <source>
        <dbReference type="ARBA" id="ARBA00023012"/>
    </source>
</evidence>
<evidence type="ECO:0000256" key="2">
    <source>
        <dbReference type="ARBA" id="ARBA00012438"/>
    </source>
</evidence>
<evidence type="ECO:0000313" key="9">
    <source>
        <dbReference type="Proteomes" id="UP001400965"/>
    </source>
</evidence>
<proteinExistence type="predicted"/>
<dbReference type="Gene3D" id="1.10.287.130">
    <property type="match status" value="1"/>
</dbReference>
<comment type="caution">
    <text evidence="8">The sequence shown here is derived from an EMBL/GenBank/DDBJ whole genome shotgun (WGS) entry which is preliminary data.</text>
</comment>
<feature type="domain" description="PAC" evidence="7">
    <location>
        <begin position="185"/>
        <end position="240"/>
    </location>
</feature>
<dbReference type="SUPFAM" id="SSF55785">
    <property type="entry name" value="PYP-like sensor domain (PAS domain)"/>
    <property type="match status" value="1"/>
</dbReference>
<dbReference type="SUPFAM" id="SSF55874">
    <property type="entry name" value="ATPase domain of HSP90 chaperone/DNA topoisomerase II/histidine kinase"/>
    <property type="match status" value="1"/>
</dbReference>
<dbReference type="SMART" id="SM00387">
    <property type="entry name" value="HATPase_c"/>
    <property type="match status" value="1"/>
</dbReference>
<evidence type="ECO:0000256" key="3">
    <source>
        <dbReference type="ARBA" id="ARBA00022553"/>
    </source>
</evidence>
<dbReference type="RefSeq" id="WP_346044359.1">
    <property type="nucleotide sequence ID" value="NZ_BAAACP010000007.1"/>
</dbReference>
<dbReference type="Gene3D" id="3.30.565.10">
    <property type="entry name" value="Histidine kinase-like ATPase, C-terminal domain"/>
    <property type="match status" value="1"/>
</dbReference>
<dbReference type="InterPro" id="IPR004358">
    <property type="entry name" value="Sig_transdc_His_kin-like_C"/>
</dbReference>
<dbReference type="Gene3D" id="3.30.450.20">
    <property type="entry name" value="PAS domain"/>
    <property type="match status" value="1"/>
</dbReference>
<dbReference type="InterPro" id="IPR036890">
    <property type="entry name" value="HATPase_C_sf"/>
</dbReference>
<organism evidence="8 9">
    <name type="scientific">Paraclostridium tenue</name>
    <dbReference type="NCBI Taxonomy" id="1737"/>
    <lineage>
        <taxon>Bacteria</taxon>
        <taxon>Bacillati</taxon>
        <taxon>Bacillota</taxon>
        <taxon>Clostridia</taxon>
        <taxon>Peptostreptococcales</taxon>
        <taxon>Peptostreptococcaceae</taxon>
        <taxon>Paraclostridium</taxon>
    </lineage>
</organism>
<dbReference type="InterPro" id="IPR003661">
    <property type="entry name" value="HisK_dim/P_dom"/>
</dbReference>
<dbReference type="PROSITE" id="PS50113">
    <property type="entry name" value="PAC"/>
    <property type="match status" value="1"/>
</dbReference>
<dbReference type="PANTHER" id="PTHR43547">
    <property type="entry name" value="TWO-COMPONENT HISTIDINE KINASE"/>
    <property type="match status" value="1"/>
</dbReference>
<gene>
    <name evidence="8" type="ORF">GCM10008917_14420</name>
</gene>
<dbReference type="Pfam" id="PF00512">
    <property type="entry name" value="HisKA"/>
    <property type="match status" value="1"/>
</dbReference>
<evidence type="ECO:0000313" key="8">
    <source>
        <dbReference type="EMBL" id="GAA0863730.1"/>
    </source>
</evidence>
<dbReference type="InterPro" id="IPR003594">
    <property type="entry name" value="HATPase_dom"/>
</dbReference>
<dbReference type="Pfam" id="PF02518">
    <property type="entry name" value="HATPase_c"/>
    <property type="match status" value="1"/>
</dbReference>
<dbReference type="PANTHER" id="PTHR43547:SF2">
    <property type="entry name" value="HYBRID SIGNAL TRANSDUCTION HISTIDINE KINASE C"/>
    <property type="match status" value="1"/>
</dbReference>
<dbReference type="InterPro" id="IPR036097">
    <property type="entry name" value="HisK_dim/P_sf"/>
</dbReference>
<dbReference type="SUPFAM" id="SSF47384">
    <property type="entry name" value="Homodimeric domain of signal transducing histidine kinase"/>
    <property type="match status" value="1"/>
</dbReference>
<name>A0ABN1M4E1_9FIRM</name>
<dbReference type="CDD" id="cd00075">
    <property type="entry name" value="HATPase"/>
    <property type="match status" value="1"/>
</dbReference>
<dbReference type="PRINTS" id="PR00344">
    <property type="entry name" value="BCTRLSENSOR"/>
</dbReference>
<dbReference type="Pfam" id="PF08448">
    <property type="entry name" value="PAS_4"/>
    <property type="match status" value="1"/>
</dbReference>
<evidence type="ECO:0000256" key="4">
    <source>
        <dbReference type="ARBA" id="ARBA00022777"/>
    </source>
</evidence>
<evidence type="ECO:0000259" key="6">
    <source>
        <dbReference type="PROSITE" id="PS50109"/>
    </source>
</evidence>
<dbReference type="Proteomes" id="UP001400965">
    <property type="component" value="Unassembled WGS sequence"/>
</dbReference>
<protein>
    <recommendedName>
        <fullName evidence="2">histidine kinase</fullName>
        <ecNumber evidence="2">2.7.13.3</ecNumber>
    </recommendedName>
</protein>
<dbReference type="EMBL" id="BAAACP010000007">
    <property type="protein sequence ID" value="GAA0863730.1"/>
    <property type="molecule type" value="Genomic_DNA"/>
</dbReference>
<feature type="domain" description="Histidine kinase" evidence="6">
    <location>
        <begin position="248"/>
        <end position="470"/>
    </location>
</feature>
<dbReference type="EC" id="2.7.13.3" evidence="2"/>
<dbReference type="InterPro" id="IPR000700">
    <property type="entry name" value="PAS-assoc_C"/>
</dbReference>
<sequence>MLNFKFCSEILKTCPFPYLYGRVVKDENEIFTDFIIKDLNEKTCELLNLEFTDIEGKSIKDVIPGILDKNLKEGKEDQDSYIPYLDGWYKISISSVSKDRYVLWIIENKKLEHLKILQTLVDAIPDYIFYKDKNSKLIGCNKSYSDKLIKLDRSKIIGKTDEELPVVDINSKRYRLKDLEVMESKTTKTYYENVTLNSGEIIHLETVKTPIISESGDVLGVIGVARNINERKKYEEDIEKIRAESLANIAHELRTPLNLIFSSVQMLNYRYDIINNKTGEKDDKYLTIIKQNGYRLLKLVDNIIDSTKLTYENVEFNPKNYDIVKFVESICDSVSDFATQNEMNIIFDTDTEEKIIGFDLDKMERIVLNLLSNALKFNEKGKTIQVTIKNYKNSIKISVKDEGIGIPKHDLHKIFDRFKQVKHKSVNSKVGSGIGLSLVKSLVELHKGSIEVKSVLGEGSEFIISIPNKLYNNKLELIDETILKEKFVQKIDVEFSDIYA</sequence>
<keyword evidence="3" id="KW-0597">Phosphoprotein</keyword>
<keyword evidence="5" id="KW-0902">Two-component regulatory system</keyword>
<keyword evidence="4" id="KW-0418">Kinase</keyword>
<comment type="catalytic activity">
    <reaction evidence="1">
        <text>ATP + protein L-histidine = ADP + protein N-phospho-L-histidine.</text>
        <dbReference type="EC" id="2.7.13.3"/>
    </reaction>
</comment>
<dbReference type="PROSITE" id="PS50109">
    <property type="entry name" value="HIS_KIN"/>
    <property type="match status" value="1"/>
</dbReference>
<evidence type="ECO:0000259" key="7">
    <source>
        <dbReference type="PROSITE" id="PS50113"/>
    </source>
</evidence>
<dbReference type="InterPro" id="IPR000014">
    <property type="entry name" value="PAS"/>
</dbReference>
<accession>A0ABN1M4E1</accession>
<dbReference type="InterPro" id="IPR035965">
    <property type="entry name" value="PAS-like_dom_sf"/>
</dbReference>
<dbReference type="InterPro" id="IPR005467">
    <property type="entry name" value="His_kinase_dom"/>
</dbReference>
<reference evidence="8 9" key="1">
    <citation type="journal article" date="2019" name="Int. J. Syst. Evol. Microbiol.">
        <title>The Global Catalogue of Microorganisms (GCM) 10K type strain sequencing project: providing services to taxonomists for standard genome sequencing and annotation.</title>
        <authorList>
            <consortium name="The Broad Institute Genomics Platform"/>
            <consortium name="The Broad Institute Genome Sequencing Center for Infectious Disease"/>
            <person name="Wu L."/>
            <person name="Ma J."/>
        </authorList>
    </citation>
    <scope>NUCLEOTIDE SEQUENCE [LARGE SCALE GENOMIC DNA]</scope>
    <source>
        <strain evidence="8 9">JCM 6486</strain>
    </source>
</reference>
<dbReference type="NCBIfam" id="TIGR00229">
    <property type="entry name" value="sensory_box"/>
    <property type="match status" value="1"/>
</dbReference>
<keyword evidence="4" id="KW-0808">Transferase</keyword>
<evidence type="ECO:0000256" key="1">
    <source>
        <dbReference type="ARBA" id="ARBA00000085"/>
    </source>
</evidence>
<dbReference type="InterPro" id="IPR013656">
    <property type="entry name" value="PAS_4"/>
</dbReference>
<dbReference type="SMART" id="SM00388">
    <property type="entry name" value="HisKA"/>
    <property type="match status" value="1"/>
</dbReference>
<dbReference type="CDD" id="cd00082">
    <property type="entry name" value="HisKA"/>
    <property type="match status" value="1"/>
</dbReference>